<proteinExistence type="predicted"/>
<dbReference type="EMBL" id="UINC01071004">
    <property type="protein sequence ID" value="SVC05591.1"/>
    <property type="molecule type" value="Genomic_DNA"/>
</dbReference>
<dbReference type="InterPro" id="IPR036563">
    <property type="entry name" value="MoaE_sf"/>
</dbReference>
<dbReference type="InterPro" id="IPR003448">
    <property type="entry name" value="Mopterin_biosynth_MoaE"/>
</dbReference>
<reference evidence="1" key="1">
    <citation type="submission" date="2018-05" db="EMBL/GenBank/DDBJ databases">
        <authorList>
            <person name="Lanie J.A."/>
            <person name="Ng W.-L."/>
            <person name="Kazmierczak K.M."/>
            <person name="Andrzejewski T.M."/>
            <person name="Davidsen T.M."/>
            <person name="Wayne K.J."/>
            <person name="Tettelin H."/>
            <person name="Glass J.I."/>
            <person name="Rusch D."/>
            <person name="Podicherti R."/>
            <person name="Tsui H.-C.T."/>
            <person name="Winkler M.E."/>
        </authorList>
    </citation>
    <scope>NUCLEOTIDE SEQUENCE</scope>
</reference>
<dbReference type="GO" id="GO:0006777">
    <property type="term" value="P:Mo-molybdopterin cofactor biosynthetic process"/>
    <property type="evidence" value="ECO:0007669"/>
    <property type="project" value="InterPro"/>
</dbReference>
<evidence type="ECO:0008006" key="2">
    <source>
        <dbReference type="Google" id="ProtNLM"/>
    </source>
</evidence>
<sequence length="150" mass="17049">MRITGENIEPVELRNELVDHTAGAYVGFEGWVRNHNDGQEVCRLEYEVYELLAVKEGKKVIAEAKKKYPILHAGCVHRSGRLELGECAVWVGVTSAHRDEAFVACRYIIDEIKVRLPIWKKEHYSNGDSGWVNCERCADHKQAQNQNVAS</sequence>
<dbReference type="Gene3D" id="3.90.1170.40">
    <property type="entry name" value="Molybdopterin biosynthesis MoaE subunit"/>
    <property type="match status" value="1"/>
</dbReference>
<protein>
    <recommendedName>
        <fullName evidence="2">Molybdopterin synthase catalytic subunit</fullName>
    </recommendedName>
</protein>
<organism evidence="1">
    <name type="scientific">marine metagenome</name>
    <dbReference type="NCBI Taxonomy" id="408172"/>
    <lineage>
        <taxon>unclassified sequences</taxon>
        <taxon>metagenomes</taxon>
        <taxon>ecological metagenomes</taxon>
    </lineage>
</organism>
<accession>A0A382J434</accession>
<evidence type="ECO:0000313" key="1">
    <source>
        <dbReference type="EMBL" id="SVC05591.1"/>
    </source>
</evidence>
<dbReference type="Pfam" id="PF02391">
    <property type="entry name" value="MoaE"/>
    <property type="match status" value="1"/>
</dbReference>
<dbReference type="PANTHER" id="PTHR23404">
    <property type="entry name" value="MOLYBDOPTERIN SYNTHASE RELATED"/>
    <property type="match status" value="1"/>
</dbReference>
<name>A0A382J434_9ZZZZ</name>
<gene>
    <name evidence="1" type="ORF">METZ01_LOCUS258445</name>
</gene>
<dbReference type="CDD" id="cd00756">
    <property type="entry name" value="MoaE"/>
    <property type="match status" value="1"/>
</dbReference>
<dbReference type="AlphaFoldDB" id="A0A382J434"/>
<dbReference type="SUPFAM" id="SSF54690">
    <property type="entry name" value="Molybdopterin synthase subunit MoaE"/>
    <property type="match status" value="1"/>
</dbReference>